<proteinExistence type="predicted"/>
<evidence type="ECO:0000259" key="1">
    <source>
        <dbReference type="Pfam" id="PF12937"/>
    </source>
</evidence>
<accession>A0AAD7CNT9</accession>
<dbReference type="Pfam" id="PF12937">
    <property type="entry name" value="F-box-like"/>
    <property type="match status" value="1"/>
</dbReference>
<evidence type="ECO:0000313" key="3">
    <source>
        <dbReference type="Proteomes" id="UP001221757"/>
    </source>
</evidence>
<sequence>MSAPPAGILSLPPEITQRIFKECLPTRSNAPGPSLPSTEPSQLSQQAPLLLTQICRGWRGISLDTPQLWQSIVVNAPVSPLMVGLWMSRGGNLPRDISFTAYDEKEGTYFLEESMDYCLQWRDVELSLPMESFSAVTHHGPFPLLSSLSLSTTSGVFDGDQTIAFQGAPLLLQATLREFPFLAPDIAWGQLTTLDMTAHQADEGIATLQNCTGLVDLQFLLLDHAQNGIPPLTLLSLRSLKTAGHSILPLLITPNLERLAIWGPGFSNDMDLLTTSLHDLLERSACPLGYLSFRTPPDIPAAAFKAFLEAAPSVTELALTFQFSNGLEKLVTVLQSADVLPKLTTLRIMDMSRAAEATMPFDPLLDTLRVRRDAVDGRTTLEMLSLSIRSRSQGPGRVCPNAALSKFAGLAEEGLRIRIVCDGIVLMGE</sequence>
<organism evidence="2 3">
    <name type="scientific">Mycena rosella</name>
    <name type="common">Pink bonnet</name>
    <name type="synonym">Agaricus rosellus</name>
    <dbReference type="NCBI Taxonomy" id="1033263"/>
    <lineage>
        <taxon>Eukaryota</taxon>
        <taxon>Fungi</taxon>
        <taxon>Dikarya</taxon>
        <taxon>Basidiomycota</taxon>
        <taxon>Agaricomycotina</taxon>
        <taxon>Agaricomycetes</taxon>
        <taxon>Agaricomycetidae</taxon>
        <taxon>Agaricales</taxon>
        <taxon>Marasmiineae</taxon>
        <taxon>Mycenaceae</taxon>
        <taxon>Mycena</taxon>
    </lineage>
</organism>
<feature type="domain" description="F-box" evidence="1">
    <location>
        <begin position="8"/>
        <end position="73"/>
    </location>
</feature>
<reference evidence="2" key="1">
    <citation type="submission" date="2023-03" db="EMBL/GenBank/DDBJ databases">
        <title>Massive genome expansion in bonnet fungi (Mycena s.s.) driven by repeated elements and novel gene families across ecological guilds.</title>
        <authorList>
            <consortium name="Lawrence Berkeley National Laboratory"/>
            <person name="Harder C.B."/>
            <person name="Miyauchi S."/>
            <person name="Viragh M."/>
            <person name="Kuo A."/>
            <person name="Thoen E."/>
            <person name="Andreopoulos B."/>
            <person name="Lu D."/>
            <person name="Skrede I."/>
            <person name="Drula E."/>
            <person name="Henrissat B."/>
            <person name="Morin E."/>
            <person name="Kohler A."/>
            <person name="Barry K."/>
            <person name="LaButti K."/>
            <person name="Morin E."/>
            <person name="Salamov A."/>
            <person name="Lipzen A."/>
            <person name="Mereny Z."/>
            <person name="Hegedus B."/>
            <person name="Baldrian P."/>
            <person name="Stursova M."/>
            <person name="Weitz H."/>
            <person name="Taylor A."/>
            <person name="Grigoriev I.V."/>
            <person name="Nagy L.G."/>
            <person name="Martin F."/>
            <person name="Kauserud H."/>
        </authorList>
    </citation>
    <scope>NUCLEOTIDE SEQUENCE</scope>
    <source>
        <strain evidence="2">CBHHK067</strain>
    </source>
</reference>
<evidence type="ECO:0000313" key="2">
    <source>
        <dbReference type="EMBL" id="KAJ7655388.1"/>
    </source>
</evidence>
<comment type="caution">
    <text evidence="2">The sequence shown here is derived from an EMBL/GenBank/DDBJ whole genome shotgun (WGS) entry which is preliminary data.</text>
</comment>
<dbReference type="AlphaFoldDB" id="A0AAD7CNT9"/>
<name>A0AAD7CNT9_MYCRO</name>
<dbReference type="InterPro" id="IPR001810">
    <property type="entry name" value="F-box_dom"/>
</dbReference>
<dbReference type="EMBL" id="JARKIE010000312">
    <property type="protein sequence ID" value="KAJ7655388.1"/>
    <property type="molecule type" value="Genomic_DNA"/>
</dbReference>
<keyword evidence="3" id="KW-1185">Reference proteome</keyword>
<gene>
    <name evidence="2" type="ORF">B0H17DRAFT_378370</name>
</gene>
<dbReference type="Proteomes" id="UP001221757">
    <property type="component" value="Unassembled WGS sequence"/>
</dbReference>
<protein>
    <recommendedName>
        <fullName evidence="1">F-box domain-containing protein</fullName>
    </recommendedName>
</protein>